<reference evidence="1" key="1">
    <citation type="submission" date="2019-12" db="EMBL/GenBank/DDBJ databases">
        <authorList>
            <person name="Cremers G."/>
        </authorList>
    </citation>
    <scope>NUCLEOTIDE SEQUENCE</scope>
    <source>
        <strain evidence="1">Mbul1</strain>
    </source>
</reference>
<dbReference type="EMBL" id="LR743504">
    <property type="protein sequence ID" value="CAA2106630.1"/>
    <property type="molecule type" value="Genomic_DNA"/>
</dbReference>
<gene>
    <name evidence="1" type="primary">kpsT</name>
    <name evidence="1" type="ORF">MBUL_03768</name>
</gene>
<keyword evidence="1" id="KW-0067">ATP-binding</keyword>
<accession>A0A679J663</accession>
<dbReference type="AlphaFoldDB" id="A0A679J663"/>
<protein>
    <submittedName>
        <fullName evidence="1">Polysialic acid transport ATP-binding protein KpsT</fullName>
    </submittedName>
</protein>
<sequence length="694" mass="76666">MLILENVWVRSLQSRSHAVLCGLSGVIPTNRRVGILCASKIERRAFSDLIAGVRQPAIGKVRREADISSPVGRMAGIVALHTLRRNCVFAAKMHRIEPGSLIKFVAFVANIDAFMDVPYKHVPADIAVAFRYALSYGLPYETYFVDGDILPQTAEFTDRFASVIKQRSAMSGFIVISSNVAQVREFCDIVGVVQADKIVLYSNAQRAIHEYMRLVDLNKPDVDATETLLARIRRALKLEDWPMVAAIASSEMQDDPDSPTAIWLYGELALSRGDRRRGIDLIIRACQANPSFEEPWKALARVAEDEQDEERLKLLASVLMTNGQCRILRMAAKIIEQTGTDEAAVDAWRRVAAAARTDLGILVEAGDRLLRAGAGEDAARIFEAAYAADPTNGRLLVMLYRSELLFSDNERLAELAALIVEFYPEEAERAVRLAQRARRPEVKAIEDGGSSTLLESAAEEALPARIGRALKQQDVDALAEIAEAEIRREADGATGIWLLGEIALIKGDRERGGELILRACQTDAELEEPWKTLGRLAEEEKNEERLSYYVSALMTNGQGRIRRLAAKALEQTGDEESILAAWRAVAHVAGADLGLVLEAGDRLFRYGAAGEAAQVLSRALQVDPRNGRVLMLLYRCELTFSDDERLMALAGQINEVSPAEIDRAIRLTFNARKADLGKRMKERFKQPAPSDVSA</sequence>
<dbReference type="GO" id="GO:0005524">
    <property type="term" value="F:ATP binding"/>
    <property type="evidence" value="ECO:0007669"/>
    <property type="project" value="UniProtKB-KW"/>
</dbReference>
<dbReference type="SUPFAM" id="SSF48452">
    <property type="entry name" value="TPR-like"/>
    <property type="match status" value="2"/>
</dbReference>
<keyword evidence="1" id="KW-0547">Nucleotide-binding</keyword>
<name>A0A679J663_9HYPH</name>
<dbReference type="InterPro" id="IPR011990">
    <property type="entry name" value="TPR-like_helical_dom_sf"/>
</dbReference>
<dbReference type="Gene3D" id="1.25.40.10">
    <property type="entry name" value="Tetratricopeptide repeat domain"/>
    <property type="match status" value="2"/>
</dbReference>
<proteinExistence type="predicted"/>
<organism evidence="1">
    <name type="scientific">Methylobacterium bullatum</name>
    <dbReference type="NCBI Taxonomy" id="570505"/>
    <lineage>
        <taxon>Bacteria</taxon>
        <taxon>Pseudomonadati</taxon>
        <taxon>Pseudomonadota</taxon>
        <taxon>Alphaproteobacteria</taxon>
        <taxon>Hyphomicrobiales</taxon>
        <taxon>Methylobacteriaceae</taxon>
        <taxon>Methylobacterium</taxon>
    </lineage>
</organism>
<evidence type="ECO:0000313" key="1">
    <source>
        <dbReference type="EMBL" id="CAA2106630.1"/>
    </source>
</evidence>